<dbReference type="EnsemblMetazoa" id="CapteT174161">
    <property type="protein sequence ID" value="CapteP174161"/>
    <property type="gene ID" value="CapteG174161"/>
</dbReference>
<gene>
    <name evidence="2" type="ORF">CAPTEDRAFT_174161</name>
</gene>
<evidence type="ECO:0000259" key="1">
    <source>
        <dbReference type="Pfam" id="PF25460"/>
    </source>
</evidence>
<dbReference type="InterPro" id="IPR001680">
    <property type="entry name" value="WD40_rpt"/>
</dbReference>
<organism evidence="2">
    <name type="scientific">Capitella teleta</name>
    <name type="common">Polychaete worm</name>
    <dbReference type="NCBI Taxonomy" id="283909"/>
    <lineage>
        <taxon>Eukaryota</taxon>
        <taxon>Metazoa</taxon>
        <taxon>Spiralia</taxon>
        <taxon>Lophotrochozoa</taxon>
        <taxon>Annelida</taxon>
        <taxon>Polychaeta</taxon>
        <taxon>Sedentaria</taxon>
        <taxon>Scolecida</taxon>
        <taxon>Capitellidae</taxon>
        <taxon>Capitella</taxon>
    </lineage>
</organism>
<accession>R7VE40</accession>
<dbReference type="OMA" id="FQPLYKD"/>
<dbReference type="FunCoup" id="R7VE40">
    <property type="interactions" value="1638"/>
</dbReference>
<dbReference type="Proteomes" id="UP000014760">
    <property type="component" value="Unassembled WGS sequence"/>
</dbReference>
<dbReference type="AlphaFoldDB" id="R7VE40"/>
<dbReference type="InterPro" id="IPR057403">
    <property type="entry name" value="Beta-prop_Aladin"/>
</dbReference>
<dbReference type="InterPro" id="IPR036322">
    <property type="entry name" value="WD40_repeat_dom_sf"/>
</dbReference>
<protein>
    <recommendedName>
        <fullName evidence="1">Aladin seven-bladed propeller domain-containing protein</fullName>
    </recommendedName>
</protein>
<dbReference type="GO" id="GO:0005643">
    <property type="term" value="C:nuclear pore"/>
    <property type="evidence" value="ECO:0007669"/>
    <property type="project" value="TreeGrafter"/>
</dbReference>
<evidence type="ECO:0000313" key="4">
    <source>
        <dbReference type="Proteomes" id="UP000014760"/>
    </source>
</evidence>
<proteinExistence type="predicted"/>
<dbReference type="EMBL" id="KB294881">
    <property type="protein sequence ID" value="ELU13945.1"/>
    <property type="molecule type" value="Genomic_DNA"/>
</dbReference>
<dbReference type="SUPFAM" id="SSF50978">
    <property type="entry name" value="WD40 repeat-like"/>
    <property type="match status" value="1"/>
</dbReference>
<dbReference type="Pfam" id="PF25460">
    <property type="entry name" value="Beta-prop_Aladin"/>
    <property type="match status" value="1"/>
</dbReference>
<dbReference type="HOGENOM" id="CLU_027691_0_1_1"/>
<dbReference type="PANTHER" id="PTHR14494">
    <property type="entry name" value="ALADIN/ADRACALIN/AAAS"/>
    <property type="match status" value="1"/>
</dbReference>
<dbReference type="STRING" id="283909.R7VE40"/>
<evidence type="ECO:0000313" key="3">
    <source>
        <dbReference type="EnsemblMetazoa" id="CapteP174161"/>
    </source>
</evidence>
<dbReference type="EMBL" id="AMQN01004977">
    <property type="status" value="NOT_ANNOTATED_CDS"/>
    <property type="molecule type" value="Genomic_DNA"/>
</dbReference>
<feature type="domain" description="Aladin seven-bladed propeller" evidence="1">
    <location>
        <begin position="139"/>
        <end position="486"/>
    </location>
</feature>
<dbReference type="GO" id="GO:0006913">
    <property type="term" value="P:nucleocytoplasmic transport"/>
    <property type="evidence" value="ECO:0007669"/>
    <property type="project" value="TreeGrafter"/>
</dbReference>
<name>R7VE40_CAPTE</name>
<dbReference type="OrthoDB" id="411991at2759"/>
<reference evidence="4" key="1">
    <citation type="submission" date="2012-12" db="EMBL/GenBank/DDBJ databases">
        <authorList>
            <person name="Hellsten U."/>
            <person name="Grimwood J."/>
            <person name="Chapman J.A."/>
            <person name="Shapiro H."/>
            <person name="Aerts A."/>
            <person name="Otillar R.P."/>
            <person name="Terry A.Y."/>
            <person name="Boore J.L."/>
            <person name="Simakov O."/>
            <person name="Marletaz F."/>
            <person name="Cho S.-J."/>
            <person name="Edsinger-Gonzales E."/>
            <person name="Havlak P."/>
            <person name="Kuo D.-H."/>
            <person name="Larsson T."/>
            <person name="Lv J."/>
            <person name="Arendt D."/>
            <person name="Savage R."/>
            <person name="Osoegawa K."/>
            <person name="de Jong P."/>
            <person name="Lindberg D.R."/>
            <person name="Seaver E.C."/>
            <person name="Weisblat D.A."/>
            <person name="Putnam N.H."/>
            <person name="Grigoriev I.V."/>
            <person name="Rokhsar D.S."/>
        </authorList>
    </citation>
    <scope>NUCLEOTIDE SEQUENCE</scope>
    <source>
        <strain evidence="4">I ESC-2004</strain>
    </source>
</reference>
<reference evidence="3" key="3">
    <citation type="submission" date="2015-06" db="UniProtKB">
        <authorList>
            <consortium name="EnsemblMetazoa"/>
        </authorList>
    </citation>
    <scope>IDENTIFICATION</scope>
</reference>
<keyword evidence="4" id="KW-1185">Reference proteome</keyword>
<dbReference type="SMART" id="SM00320">
    <property type="entry name" value="WD40"/>
    <property type="match status" value="4"/>
</dbReference>
<reference evidence="2 4" key="2">
    <citation type="journal article" date="2013" name="Nature">
        <title>Insights into bilaterian evolution from three spiralian genomes.</title>
        <authorList>
            <person name="Simakov O."/>
            <person name="Marletaz F."/>
            <person name="Cho S.J."/>
            <person name="Edsinger-Gonzales E."/>
            <person name="Havlak P."/>
            <person name="Hellsten U."/>
            <person name="Kuo D.H."/>
            <person name="Larsson T."/>
            <person name="Lv J."/>
            <person name="Arendt D."/>
            <person name="Savage R."/>
            <person name="Osoegawa K."/>
            <person name="de Jong P."/>
            <person name="Grimwood J."/>
            <person name="Chapman J.A."/>
            <person name="Shapiro H."/>
            <person name="Aerts A."/>
            <person name="Otillar R.P."/>
            <person name="Terry A.Y."/>
            <person name="Boore J.L."/>
            <person name="Grigoriev I.V."/>
            <person name="Lindberg D.R."/>
            <person name="Seaver E.C."/>
            <person name="Weisblat D.A."/>
            <person name="Putnam N.H."/>
            <person name="Rokhsar D.S."/>
        </authorList>
    </citation>
    <scope>NUCLEOTIDE SEQUENCE</scope>
    <source>
        <strain evidence="2 4">I ESC-2004</strain>
    </source>
</reference>
<sequence>MCSLVTFPPPPPEGFVTLSEQNAKMVACIKSEVPQSPLMLMNIHQSHDFPDVDISRDAHCPTIIRDSEAKAAFLQHQETPRKRLIAAWYEHGVSGILEELSNCHGTGPNLMKSVASALLATIRWTSSLHSSLFPHLAMSNEELIAEFSTNPHWFGLVRSFAWHPHTTKFAVALRDDSVRVHSARKGDIIPTLRHKLQKGVISLAWKSSSASVLAVGCKSCVLLWDVDPTSLATRPSGSSVQVLSYPGHSPITSLAWCPVSSLLASACPTDSSSMIWDHSLGSYERLRRVGGGGTSLVLWSPDGTKLLSACPSSVLRVWETRSWTCEKWTKLPGRCQAACWSPDSHVLLFATAEEPVVYCLTFDKVHPVDPTKPVVGGSKVAIAVADVAQIAMETEGTPVTVGGLIQAMCWDPFGERLAVSFKGPGSELIAVFQSCLQPSVELIPCGFIRGHPSSVPSLLSFHPNWADGALLTVAWSSGKISYVPMYFVPRHNVNMNSLYQRQSNGPWQSPVLFS</sequence>
<dbReference type="InterPro" id="IPR015943">
    <property type="entry name" value="WD40/YVTN_repeat-like_dom_sf"/>
</dbReference>
<dbReference type="PANTHER" id="PTHR14494:SF0">
    <property type="entry name" value="ALADIN"/>
    <property type="match status" value="1"/>
</dbReference>
<evidence type="ECO:0000313" key="2">
    <source>
        <dbReference type="EMBL" id="ELU13945.1"/>
    </source>
</evidence>
<dbReference type="InterPro" id="IPR045139">
    <property type="entry name" value="Aladin"/>
</dbReference>
<dbReference type="Gene3D" id="2.130.10.10">
    <property type="entry name" value="YVTN repeat-like/Quinoprotein amine dehydrogenase"/>
    <property type="match status" value="2"/>
</dbReference>